<keyword evidence="1" id="KW-0732">Signal</keyword>
<organism evidence="2 3">
    <name type="scientific">Drosophila lebanonensis</name>
    <name type="common">Fruit fly</name>
    <name type="synonym">Scaptodrosophila lebanonensis</name>
    <dbReference type="NCBI Taxonomy" id="7225"/>
    <lineage>
        <taxon>Eukaryota</taxon>
        <taxon>Metazoa</taxon>
        <taxon>Ecdysozoa</taxon>
        <taxon>Arthropoda</taxon>
        <taxon>Hexapoda</taxon>
        <taxon>Insecta</taxon>
        <taxon>Pterygota</taxon>
        <taxon>Neoptera</taxon>
        <taxon>Endopterygota</taxon>
        <taxon>Diptera</taxon>
        <taxon>Brachycera</taxon>
        <taxon>Muscomorpha</taxon>
        <taxon>Ephydroidea</taxon>
        <taxon>Drosophilidae</taxon>
        <taxon>Scaptodrosophila</taxon>
    </lineage>
</organism>
<reference evidence="3" key="1">
    <citation type="submission" date="2025-08" db="UniProtKB">
        <authorList>
            <consortium name="RefSeq"/>
        </authorList>
    </citation>
    <scope>IDENTIFICATION</scope>
    <source>
        <strain evidence="3">11010-0011.00</strain>
        <tissue evidence="3">Whole body</tissue>
    </source>
</reference>
<proteinExistence type="predicted"/>
<feature type="signal peptide" evidence="1">
    <location>
        <begin position="1"/>
        <end position="19"/>
    </location>
</feature>
<feature type="chain" id="PRO_5026791407" evidence="1">
    <location>
        <begin position="20"/>
        <end position="105"/>
    </location>
</feature>
<sequence>MALKCTLLFLACLLAYVAAEEYEFDGNKVRPLGGNGLPEGGRKIELKYTDDPAQGGRQSSVRFDQNIYKTQDGRGTIDVYAQGRKMYDWDRKDFGGGVEGRWFFG</sequence>
<gene>
    <name evidence="3" type="primary">LOC115622373</name>
</gene>
<dbReference type="AlphaFoldDB" id="A0A6J2T9Z2"/>
<dbReference type="GeneID" id="115622373"/>
<evidence type="ECO:0000256" key="1">
    <source>
        <dbReference type="SAM" id="SignalP"/>
    </source>
</evidence>
<evidence type="ECO:0000313" key="2">
    <source>
        <dbReference type="Proteomes" id="UP000504634"/>
    </source>
</evidence>
<name>A0A6J2T9Z2_DROLE</name>
<dbReference type="Proteomes" id="UP000504634">
    <property type="component" value="Unplaced"/>
</dbReference>
<evidence type="ECO:0000313" key="3">
    <source>
        <dbReference type="RefSeq" id="XP_030372155.1"/>
    </source>
</evidence>
<protein>
    <submittedName>
        <fullName evidence="3">Uncharacterized protein LOC115622373</fullName>
    </submittedName>
</protein>
<accession>A0A6J2T9Z2</accession>
<dbReference type="RefSeq" id="XP_030372155.1">
    <property type="nucleotide sequence ID" value="XM_030516295.1"/>
</dbReference>
<keyword evidence="2" id="KW-1185">Reference proteome</keyword>